<dbReference type="EC" id="2.7.1.24" evidence="8 9"/>
<dbReference type="PANTHER" id="PTHR10695:SF46">
    <property type="entry name" value="BIFUNCTIONAL COENZYME A SYNTHASE-RELATED"/>
    <property type="match status" value="1"/>
</dbReference>
<evidence type="ECO:0000256" key="1">
    <source>
        <dbReference type="ARBA" id="ARBA00009018"/>
    </source>
</evidence>
<dbReference type="GO" id="GO:0004140">
    <property type="term" value="F:dephospho-CoA kinase activity"/>
    <property type="evidence" value="ECO:0007669"/>
    <property type="project" value="UniProtKB-UniRule"/>
</dbReference>
<name>A0A4V2QF75_HYDET</name>
<feature type="binding site" evidence="8">
    <location>
        <begin position="26"/>
        <end position="31"/>
    </location>
    <ligand>
        <name>ATP</name>
        <dbReference type="ChEBI" id="CHEBI:30616"/>
    </ligand>
</feature>
<evidence type="ECO:0000256" key="3">
    <source>
        <dbReference type="ARBA" id="ARBA00022679"/>
    </source>
</evidence>
<dbReference type="PANTHER" id="PTHR10695">
    <property type="entry name" value="DEPHOSPHO-COA KINASE-RELATED"/>
    <property type="match status" value="1"/>
</dbReference>
<evidence type="ECO:0000256" key="8">
    <source>
        <dbReference type="HAMAP-Rule" id="MF_00376"/>
    </source>
</evidence>
<keyword evidence="7 8" id="KW-0173">Coenzyme A biosynthesis</keyword>
<evidence type="ECO:0000256" key="6">
    <source>
        <dbReference type="ARBA" id="ARBA00022840"/>
    </source>
</evidence>
<evidence type="ECO:0000256" key="9">
    <source>
        <dbReference type="NCBIfam" id="TIGR00152"/>
    </source>
</evidence>
<dbReference type="NCBIfam" id="TIGR00152">
    <property type="entry name" value="dephospho-CoA kinase"/>
    <property type="match status" value="1"/>
</dbReference>
<gene>
    <name evidence="8" type="primary">coaE</name>
    <name evidence="10" type="ORF">EDC14_1009135</name>
</gene>
<keyword evidence="5 8" id="KW-0418">Kinase</keyword>
<comment type="function">
    <text evidence="8">Catalyzes the phosphorylation of the 3'-hydroxyl group of dephosphocoenzyme A to form coenzyme A.</text>
</comment>
<sequence length="211" mass="22898">MSVMPKLKHGSEVDTILAIGLTGGIATGKSTVCRILTDLGIPVIDSDSLAHQAMEPGTAGYETIVSRFGREILHPDGTVDRKALGAIVFADPAARQALEQIIHPLVIAEIEGRLQAARERGERLVVVEVPLLFEAGMAELFDQVWVVSTAAAVQRERLHHRNGFTAEHAERRIAAQIPLSDKEGKADRIINNNKGFSELKSEVLKALQSLE</sequence>
<dbReference type="CDD" id="cd02022">
    <property type="entry name" value="DPCK"/>
    <property type="match status" value="1"/>
</dbReference>
<evidence type="ECO:0000313" key="11">
    <source>
        <dbReference type="Proteomes" id="UP000295008"/>
    </source>
</evidence>
<keyword evidence="3 8" id="KW-0808">Transferase</keyword>
<dbReference type="SUPFAM" id="SSF52540">
    <property type="entry name" value="P-loop containing nucleoside triphosphate hydrolases"/>
    <property type="match status" value="1"/>
</dbReference>
<dbReference type="PROSITE" id="PS51219">
    <property type="entry name" value="DPCK"/>
    <property type="match status" value="1"/>
</dbReference>
<protein>
    <recommendedName>
        <fullName evidence="8 9">Dephospho-CoA kinase</fullName>
        <ecNumber evidence="8 9">2.7.1.24</ecNumber>
    </recommendedName>
    <alternativeName>
        <fullName evidence="8">Dephosphocoenzyme A kinase</fullName>
    </alternativeName>
</protein>
<dbReference type="InterPro" id="IPR001977">
    <property type="entry name" value="Depp_CoAkinase"/>
</dbReference>
<dbReference type="Proteomes" id="UP000295008">
    <property type="component" value="Unassembled WGS sequence"/>
</dbReference>
<keyword evidence="6 8" id="KW-0067">ATP-binding</keyword>
<dbReference type="GO" id="GO:0005524">
    <property type="term" value="F:ATP binding"/>
    <property type="evidence" value="ECO:0007669"/>
    <property type="project" value="UniProtKB-UniRule"/>
</dbReference>
<comment type="catalytic activity">
    <reaction evidence="8">
        <text>3'-dephospho-CoA + ATP = ADP + CoA + H(+)</text>
        <dbReference type="Rhea" id="RHEA:18245"/>
        <dbReference type="ChEBI" id="CHEBI:15378"/>
        <dbReference type="ChEBI" id="CHEBI:30616"/>
        <dbReference type="ChEBI" id="CHEBI:57287"/>
        <dbReference type="ChEBI" id="CHEBI:57328"/>
        <dbReference type="ChEBI" id="CHEBI:456216"/>
        <dbReference type="EC" id="2.7.1.24"/>
    </reaction>
</comment>
<evidence type="ECO:0000256" key="4">
    <source>
        <dbReference type="ARBA" id="ARBA00022741"/>
    </source>
</evidence>
<dbReference type="EMBL" id="SLUN01000009">
    <property type="protein sequence ID" value="TCL70817.1"/>
    <property type="molecule type" value="Genomic_DNA"/>
</dbReference>
<reference evidence="10 11" key="1">
    <citation type="submission" date="2019-03" db="EMBL/GenBank/DDBJ databases">
        <title>Genomic Encyclopedia of Type Strains, Phase IV (KMG-IV): sequencing the most valuable type-strain genomes for metagenomic binning, comparative biology and taxonomic classification.</title>
        <authorList>
            <person name="Goeker M."/>
        </authorList>
    </citation>
    <scope>NUCLEOTIDE SEQUENCE [LARGE SCALE GENOMIC DNA]</scope>
    <source>
        <strain evidence="10 11">LX-B</strain>
    </source>
</reference>
<dbReference type="AlphaFoldDB" id="A0A4V2QF75"/>
<proteinExistence type="inferred from homology"/>
<dbReference type="Pfam" id="PF01121">
    <property type="entry name" value="CoaE"/>
    <property type="match status" value="1"/>
</dbReference>
<dbReference type="InterPro" id="IPR027417">
    <property type="entry name" value="P-loop_NTPase"/>
</dbReference>
<comment type="caution">
    <text evidence="10">The sequence shown here is derived from an EMBL/GenBank/DDBJ whole genome shotgun (WGS) entry which is preliminary data.</text>
</comment>
<dbReference type="FunFam" id="3.40.50.300:FF:000991">
    <property type="entry name" value="Dephospho-CoA kinase"/>
    <property type="match status" value="1"/>
</dbReference>
<dbReference type="GO" id="GO:0005737">
    <property type="term" value="C:cytoplasm"/>
    <property type="evidence" value="ECO:0007669"/>
    <property type="project" value="UniProtKB-SubCell"/>
</dbReference>
<keyword evidence="2 8" id="KW-0963">Cytoplasm</keyword>
<comment type="subcellular location">
    <subcellularLocation>
        <location evidence="8">Cytoplasm</location>
    </subcellularLocation>
</comment>
<organism evidence="10 11">
    <name type="scientific">Hydrogenispora ethanolica</name>
    <dbReference type="NCBI Taxonomy" id="1082276"/>
    <lineage>
        <taxon>Bacteria</taxon>
        <taxon>Bacillati</taxon>
        <taxon>Bacillota</taxon>
        <taxon>Hydrogenispora</taxon>
    </lineage>
</organism>
<keyword evidence="4 8" id="KW-0547">Nucleotide-binding</keyword>
<comment type="similarity">
    <text evidence="1 8">Belongs to the CoaE family.</text>
</comment>
<evidence type="ECO:0000256" key="5">
    <source>
        <dbReference type="ARBA" id="ARBA00022777"/>
    </source>
</evidence>
<evidence type="ECO:0000313" key="10">
    <source>
        <dbReference type="EMBL" id="TCL70817.1"/>
    </source>
</evidence>
<evidence type="ECO:0000256" key="2">
    <source>
        <dbReference type="ARBA" id="ARBA00022490"/>
    </source>
</evidence>
<dbReference type="HAMAP" id="MF_00376">
    <property type="entry name" value="Dephospho_CoA_kinase"/>
    <property type="match status" value="1"/>
</dbReference>
<dbReference type="UniPathway" id="UPA00241">
    <property type="reaction ID" value="UER00356"/>
</dbReference>
<evidence type="ECO:0000256" key="7">
    <source>
        <dbReference type="ARBA" id="ARBA00022993"/>
    </source>
</evidence>
<comment type="pathway">
    <text evidence="8">Cofactor biosynthesis; coenzyme A biosynthesis; CoA from (R)-pantothenate: step 5/5.</text>
</comment>
<accession>A0A4V2QF75</accession>
<keyword evidence="11" id="KW-1185">Reference proteome</keyword>
<dbReference type="GO" id="GO:0015937">
    <property type="term" value="P:coenzyme A biosynthetic process"/>
    <property type="evidence" value="ECO:0007669"/>
    <property type="project" value="UniProtKB-UniRule"/>
</dbReference>
<dbReference type="Gene3D" id="3.40.50.300">
    <property type="entry name" value="P-loop containing nucleotide triphosphate hydrolases"/>
    <property type="match status" value="1"/>
</dbReference>